<name>A0A699ZDB2_HAELA</name>
<protein>
    <recommendedName>
        <fullName evidence="6">Aspartic peptidase DDI1-type domain-containing protein</fullName>
    </recommendedName>
</protein>
<organism evidence="7 8">
    <name type="scientific">Haematococcus lacustris</name>
    <name type="common">Green alga</name>
    <name type="synonym">Haematococcus pluvialis</name>
    <dbReference type="NCBI Taxonomy" id="44745"/>
    <lineage>
        <taxon>Eukaryota</taxon>
        <taxon>Viridiplantae</taxon>
        <taxon>Chlorophyta</taxon>
        <taxon>core chlorophytes</taxon>
        <taxon>Chlorophyceae</taxon>
        <taxon>CS clade</taxon>
        <taxon>Chlamydomonadales</taxon>
        <taxon>Haematococcaceae</taxon>
        <taxon>Haematococcus</taxon>
    </lineage>
</organism>
<dbReference type="SUPFAM" id="SSF50630">
    <property type="entry name" value="Acid proteases"/>
    <property type="match status" value="1"/>
</dbReference>
<comment type="caution">
    <text evidence="7">The sequence shown here is derived from an EMBL/GenBank/DDBJ whole genome shotgun (WGS) entry which is preliminary data.</text>
</comment>
<dbReference type="GO" id="GO:0004190">
    <property type="term" value="F:aspartic-type endopeptidase activity"/>
    <property type="evidence" value="ECO:0007669"/>
    <property type="project" value="UniProtKB-KW"/>
</dbReference>
<dbReference type="PANTHER" id="PTHR12917:SF1">
    <property type="entry name" value="AT13091P"/>
    <property type="match status" value="1"/>
</dbReference>
<proteinExistence type="inferred from homology"/>
<feature type="domain" description="Aspartic peptidase DDI1-type" evidence="6">
    <location>
        <begin position="2"/>
        <end position="80"/>
    </location>
</feature>
<dbReference type="Pfam" id="PF09668">
    <property type="entry name" value="Asp_protease"/>
    <property type="match status" value="1"/>
</dbReference>
<dbReference type="InterPro" id="IPR019103">
    <property type="entry name" value="Peptidase_aspartic_DDI1-type"/>
</dbReference>
<sequence length="127" mass="13683">MTIMTHDFAERCGLLRLMDTRFQGVARGVGSSKILGKVHQAQAKVGGHFLTVAITILEQKSGPPFILGLDQLKKHACCINLKTNKLQFTAAEVEVPFLSEAEIPKEETFEGSPPETVDAATSGATQS</sequence>
<dbReference type="GO" id="GO:0006508">
    <property type="term" value="P:proteolysis"/>
    <property type="evidence" value="ECO:0007669"/>
    <property type="project" value="UniProtKB-KW"/>
</dbReference>
<reference evidence="7 8" key="1">
    <citation type="submission" date="2020-02" db="EMBL/GenBank/DDBJ databases">
        <title>Draft genome sequence of Haematococcus lacustris strain NIES-144.</title>
        <authorList>
            <person name="Morimoto D."/>
            <person name="Nakagawa S."/>
            <person name="Yoshida T."/>
            <person name="Sawayama S."/>
        </authorList>
    </citation>
    <scope>NUCLEOTIDE SEQUENCE [LARGE SCALE GENOMIC DNA]</scope>
    <source>
        <strain evidence="7 8">NIES-144</strain>
    </source>
</reference>
<evidence type="ECO:0000256" key="3">
    <source>
        <dbReference type="ARBA" id="ARBA00022750"/>
    </source>
</evidence>
<dbReference type="InterPro" id="IPR021109">
    <property type="entry name" value="Peptidase_aspartic_dom_sf"/>
</dbReference>
<evidence type="ECO:0000256" key="1">
    <source>
        <dbReference type="ARBA" id="ARBA00009136"/>
    </source>
</evidence>
<evidence type="ECO:0000256" key="2">
    <source>
        <dbReference type="ARBA" id="ARBA00022670"/>
    </source>
</evidence>
<keyword evidence="4" id="KW-0378">Hydrolase</keyword>
<accession>A0A699ZDB2</accession>
<keyword evidence="8" id="KW-1185">Reference proteome</keyword>
<keyword evidence="2" id="KW-0645">Protease</keyword>
<gene>
    <name evidence="7" type="ORF">HaLaN_09375</name>
</gene>
<evidence type="ECO:0000256" key="5">
    <source>
        <dbReference type="SAM" id="MobiDB-lite"/>
    </source>
</evidence>
<dbReference type="EMBL" id="BLLF01000618">
    <property type="protein sequence ID" value="GFH13482.1"/>
    <property type="molecule type" value="Genomic_DNA"/>
</dbReference>
<dbReference type="Proteomes" id="UP000485058">
    <property type="component" value="Unassembled WGS sequence"/>
</dbReference>
<evidence type="ECO:0000259" key="6">
    <source>
        <dbReference type="Pfam" id="PF09668"/>
    </source>
</evidence>
<evidence type="ECO:0000313" key="7">
    <source>
        <dbReference type="EMBL" id="GFH13482.1"/>
    </source>
</evidence>
<dbReference type="PANTHER" id="PTHR12917">
    <property type="entry name" value="ASPARTYL PROTEASE DDI-RELATED"/>
    <property type="match status" value="1"/>
</dbReference>
<evidence type="ECO:0000313" key="8">
    <source>
        <dbReference type="Proteomes" id="UP000485058"/>
    </source>
</evidence>
<evidence type="ECO:0000256" key="4">
    <source>
        <dbReference type="ARBA" id="ARBA00022801"/>
    </source>
</evidence>
<keyword evidence="3" id="KW-0064">Aspartyl protease</keyword>
<dbReference type="Gene3D" id="2.40.70.10">
    <property type="entry name" value="Acid Proteases"/>
    <property type="match status" value="1"/>
</dbReference>
<comment type="similarity">
    <text evidence="1">Belongs to the DDI1 family.</text>
</comment>
<dbReference type="AlphaFoldDB" id="A0A699ZDB2"/>
<feature type="region of interest" description="Disordered" evidence="5">
    <location>
        <begin position="104"/>
        <end position="127"/>
    </location>
</feature>